<dbReference type="OMA" id="YTNPRPH"/>
<evidence type="ECO:0000256" key="3">
    <source>
        <dbReference type="ARBA" id="ARBA00023239"/>
    </source>
</evidence>
<dbReference type="AlphaFoldDB" id="T0PI39"/>
<gene>
    <name evidence="8" type="ORF">SDRG_17096</name>
</gene>
<dbReference type="VEuPathDB" id="FungiDB:SDRG_17096"/>
<dbReference type="Gene3D" id="3.90.1140.10">
    <property type="entry name" value="Cyclic phosphodiesterase"/>
    <property type="match status" value="1"/>
</dbReference>
<dbReference type="GO" id="GO:0034477">
    <property type="term" value="P:U6 snRNA 3'-end processing"/>
    <property type="evidence" value="ECO:0007669"/>
    <property type="project" value="InterPro"/>
</dbReference>
<dbReference type="GO" id="GO:0005634">
    <property type="term" value="C:nucleus"/>
    <property type="evidence" value="ECO:0007669"/>
    <property type="project" value="TreeGrafter"/>
</dbReference>
<evidence type="ECO:0000313" key="9">
    <source>
        <dbReference type="Proteomes" id="UP000030762"/>
    </source>
</evidence>
<dbReference type="PANTHER" id="PTHR13522">
    <property type="entry name" value="U6 SNRNA PHOSPHODIESTERASE 1"/>
    <property type="match status" value="1"/>
</dbReference>
<name>T0PI39_SAPDV</name>
<evidence type="ECO:0000256" key="5">
    <source>
        <dbReference type="ARBA" id="ARBA00029543"/>
    </source>
</evidence>
<dbReference type="EMBL" id="JH767327">
    <property type="protein sequence ID" value="EQC25019.1"/>
    <property type="molecule type" value="Genomic_DNA"/>
</dbReference>
<dbReference type="STRING" id="1156394.T0PI39"/>
<keyword evidence="2" id="KW-0378">Hydrolase</keyword>
<organism evidence="8 9">
    <name type="scientific">Saprolegnia diclina (strain VS20)</name>
    <dbReference type="NCBI Taxonomy" id="1156394"/>
    <lineage>
        <taxon>Eukaryota</taxon>
        <taxon>Sar</taxon>
        <taxon>Stramenopiles</taxon>
        <taxon>Oomycota</taxon>
        <taxon>Saprolegniomycetes</taxon>
        <taxon>Saprolegniales</taxon>
        <taxon>Saprolegniaceae</taxon>
        <taxon>Saprolegnia</taxon>
    </lineage>
</organism>
<keyword evidence="1" id="KW-0540">Nuclease</keyword>
<keyword evidence="4" id="KW-0539">Nucleus</keyword>
<evidence type="ECO:0000256" key="1">
    <source>
        <dbReference type="ARBA" id="ARBA00022722"/>
    </source>
</evidence>
<dbReference type="RefSeq" id="XP_008621553.1">
    <property type="nucleotide sequence ID" value="XM_008623331.1"/>
</dbReference>
<accession>T0PI39</accession>
<dbReference type="InterPro" id="IPR027521">
    <property type="entry name" value="Usb1"/>
</dbReference>
<keyword evidence="3" id="KW-0456">Lyase</keyword>
<evidence type="ECO:0000256" key="2">
    <source>
        <dbReference type="ARBA" id="ARBA00022801"/>
    </source>
</evidence>
<feature type="region of interest" description="Disordered" evidence="7">
    <location>
        <begin position="81"/>
        <end position="101"/>
    </location>
</feature>
<dbReference type="GeneID" id="19957823"/>
<dbReference type="eggNOG" id="KOG3102">
    <property type="taxonomic scope" value="Eukaryota"/>
</dbReference>
<dbReference type="PANTHER" id="PTHR13522:SF3">
    <property type="entry name" value="U6 SNRNA PHOSPHODIESTERASE 1"/>
    <property type="match status" value="1"/>
</dbReference>
<evidence type="ECO:0000256" key="4">
    <source>
        <dbReference type="ARBA" id="ARBA00023242"/>
    </source>
</evidence>
<evidence type="ECO:0000256" key="7">
    <source>
        <dbReference type="SAM" id="MobiDB-lite"/>
    </source>
</evidence>
<dbReference type="InParanoid" id="T0PI39"/>
<dbReference type="OrthoDB" id="49151at2759"/>
<dbReference type="Pfam" id="PF09749">
    <property type="entry name" value="HVSL"/>
    <property type="match status" value="1"/>
</dbReference>
<evidence type="ECO:0000313" key="8">
    <source>
        <dbReference type="EMBL" id="EQC25019.1"/>
    </source>
</evidence>
<dbReference type="GO" id="GO:0016829">
    <property type="term" value="F:lyase activity"/>
    <property type="evidence" value="ECO:0007669"/>
    <property type="project" value="UniProtKB-KW"/>
</dbReference>
<feature type="compositionally biased region" description="Basic and acidic residues" evidence="7">
    <location>
        <begin position="84"/>
        <end position="93"/>
    </location>
</feature>
<keyword evidence="9" id="KW-1185">Reference proteome</keyword>
<proteinExistence type="predicted"/>
<dbReference type="Proteomes" id="UP000030762">
    <property type="component" value="Unassembled WGS sequence"/>
</dbReference>
<evidence type="ECO:0000256" key="6">
    <source>
        <dbReference type="ARBA" id="ARBA00030030"/>
    </source>
</evidence>
<protein>
    <recommendedName>
        <fullName evidence="5">U6 snRNA phosphodiesterase 1</fullName>
    </recommendedName>
    <alternativeName>
        <fullName evidence="6">3'-5' RNA exonuclease USB1</fullName>
    </alternativeName>
</protein>
<sequence length="240" mass="26491">MALVAYSESSSSSDEDEAPAKRQRVAPPIAWTRTFAHVDGNWPSYVYFAVPLTPAMEAMKTFAMTMADAAYPKHTLGLVPLGDPRSKGAKGNDGDGDQDSSSLHLSLSRTFVLRYEQIEPFVQALRVALKYRKRTRVVLQGHRILVNDEKTRLFAATPLVRGKPEICHIIACVDRCMRQFDLPPYYSDPIPHVSVASTPFVPSVEAEVAIEITPPPMVLIDCDAVAVTIGNKQFHIPLLS</sequence>
<feature type="region of interest" description="Disordered" evidence="7">
    <location>
        <begin position="1"/>
        <end position="23"/>
    </location>
</feature>
<dbReference type="GO" id="GO:0000175">
    <property type="term" value="F:3'-5'-RNA exonuclease activity"/>
    <property type="evidence" value="ECO:0007669"/>
    <property type="project" value="TreeGrafter"/>
</dbReference>
<reference evidence="8 9" key="1">
    <citation type="submission" date="2012-04" db="EMBL/GenBank/DDBJ databases">
        <title>The Genome Sequence of Saprolegnia declina VS20.</title>
        <authorList>
            <consortium name="The Broad Institute Genome Sequencing Platform"/>
            <person name="Russ C."/>
            <person name="Nusbaum C."/>
            <person name="Tyler B."/>
            <person name="van West P."/>
            <person name="Dieguez-Uribeondo J."/>
            <person name="de Bruijn I."/>
            <person name="Tripathy S."/>
            <person name="Jiang R."/>
            <person name="Young S.K."/>
            <person name="Zeng Q."/>
            <person name="Gargeya S."/>
            <person name="Fitzgerald M."/>
            <person name="Haas B."/>
            <person name="Abouelleil A."/>
            <person name="Alvarado L."/>
            <person name="Arachchi H.M."/>
            <person name="Berlin A."/>
            <person name="Chapman S.B."/>
            <person name="Goldberg J."/>
            <person name="Griggs A."/>
            <person name="Gujja S."/>
            <person name="Hansen M."/>
            <person name="Howarth C."/>
            <person name="Imamovic A."/>
            <person name="Larimer J."/>
            <person name="McCowen C."/>
            <person name="Montmayeur A."/>
            <person name="Murphy C."/>
            <person name="Neiman D."/>
            <person name="Pearson M."/>
            <person name="Priest M."/>
            <person name="Roberts A."/>
            <person name="Saif S."/>
            <person name="Shea T."/>
            <person name="Sisk P."/>
            <person name="Sykes S."/>
            <person name="Wortman J."/>
            <person name="Nusbaum C."/>
            <person name="Birren B."/>
        </authorList>
    </citation>
    <scope>NUCLEOTIDE SEQUENCE [LARGE SCALE GENOMIC DNA]</scope>
    <source>
        <strain evidence="8 9">VS20</strain>
    </source>
</reference>